<evidence type="ECO:0000313" key="8">
    <source>
        <dbReference type="Proteomes" id="UP000218542"/>
    </source>
</evidence>
<dbReference type="InterPro" id="IPR002052">
    <property type="entry name" value="DNA_methylase_N6_adenine_CS"/>
</dbReference>
<evidence type="ECO:0000256" key="2">
    <source>
        <dbReference type="ARBA" id="ARBA00022603"/>
    </source>
</evidence>
<dbReference type="EMBL" id="BAOS01000001">
    <property type="protein sequence ID" value="GAX59117.1"/>
    <property type="molecule type" value="Genomic_DNA"/>
</dbReference>
<name>A0A286TTB7_9BACT</name>
<dbReference type="GO" id="GO:0009007">
    <property type="term" value="F:site-specific DNA-methyltransferase (adenine-specific) activity"/>
    <property type="evidence" value="ECO:0007669"/>
    <property type="project" value="UniProtKB-EC"/>
</dbReference>
<dbReference type="SUPFAM" id="SSF53335">
    <property type="entry name" value="S-adenosyl-L-methionine-dependent methyltransferases"/>
    <property type="match status" value="1"/>
</dbReference>
<evidence type="ECO:0000313" key="6">
    <source>
        <dbReference type="EMBL" id="GAX59111.1"/>
    </source>
</evidence>
<evidence type="ECO:0000256" key="3">
    <source>
        <dbReference type="ARBA" id="ARBA00022679"/>
    </source>
</evidence>
<dbReference type="Pfam" id="PF02086">
    <property type="entry name" value="MethyltransfD12"/>
    <property type="match status" value="1"/>
</dbReference>
<accession>A0A286TTB7</accession>
<dbReference type="PANTHER" id="PTHR30481:SF4">
    <property type="entry name" value="SITE-SPECIFIC DNA-METHYLTRANSFERASE (ADENINE-SPECIFIC)"/>
    <property type="match status" value="1"/>
</dbReference>
<dbReference type="EC" id="2.1.1.72" evidence="1"/>
<dbReference type="PANTHER" id="PTHR30481">
    <property type="entry name" value="DNA ADENINE METHYLASE"/>
    <property type="match status" value="1"/>
</dbReference>
<evidence type="ECO:0000313" key="7">
    <source>
        <dbReference type="EMBL" id="GAX59117.1"/>
    </source>
</evidence>
<dbReference type="Proteomes" id="UP000218542">
    <property type="component" value="Unassembled WGS sequence"/>
</dbReference>
<keyword evidence="3" id="KW-0808">Transferase</keyword>
<organism evidence="6 8">
    <name type="scientific">Candidatus Scalindua japonica</name>
    <dbReference type="NCBI Taxonomy" id="1284222"/>
    <lineage>
        <taxon>Bacteria</taxon>
        <taxon>Pseudomonadati</taxon>
        <taxon>Planctomycetota</taxon>
        <taxon>Candidatus Brocadiia</taxon>
        <taxon>Candidatus Brocadiales</taxon>
        <taxon>Candidatus Scalinduaceae</taxon>
        <taxon>Candidatus Scalindua</taxon>
    </lineage>
</organism>
<comment type="catalytic activity">
    <reaction evidence="5">
        <text>a 2'-deoxyadenosine in DNA + S-adenosyl-L-methionine = an N(6)-methyl-2'-deoxyadenosine in DNA + S-adenosyl-L-homocysteine + H(+)</text>
        <dbReference type="Rhea" id="RHEA:15197"/>
        <dbReference type="Rhea" id="RHEA-COMP:12418"/>
        <dbReference type="Rhea" id="RHEA-COMP:12419"/>
        <dbReference type="ChEBI" id="CHEBI:15378"/>
        <dbReference type="ChEBI" id="CHEBI:57856"/>
        <dbReference type="ChEBI" id="CHEBI:59789"/>
        <dbReference type="ChEBI" id="CHEBI:90615"/>
        <dbReference type="ChEBI" id="CHEBI:90616"/>
        <dbReference type="EC" id="2.1.1.72"/>
    </reaction>
</comment>
<dbReference type="GO" id="GO:0009307">
    <property type="term" value="P:DNA restriction-modification system"/>
    <property type="evidence" value="ECO:0007669"/>
    <property type="project" value="InterPro"/>
</dbReference>
<dbReference type="GO" id="GO:0043565">
    <property type="term" value="F:sequence-specific DNA binding"/>
    <property type="evidence" value="ECO:0007669"/>
    <property type="project" value="TreeGrafter"/>
</dbReference>
<evidence type="ECO:0000256" key="1">
    <source>
        <dbReference type="ARBA" id="ARBA00011900"/>
    </source>
</evidence>
<dbReference type="GO" id="GO:1904047">
    <property type="term" value="F:S-adenosyl-L-methionine binding"/>
    <property type="evidence" value="ECO:0007669"/>
    <property type="project" value="TreeGrafter"/>
</dbReference>
<reference evidence="6" key="1">
    <citation type="journal article" date="2017" name="Environ. Microbiol. Rep.">
        <title>Genetic diversity of marine anaerobic ammonium-oxidizing bacteria as revealed by genomic and proteomic analyses of 'Candidatus Scalindua japonica'.</title>
        <authorList>
            <person name="Oshiki M."/>
            <person name="Mizuto K."/>
            <person name="Kimura Z."/>
            <person name="Kindaichi T."/>
            <person name="Satoh H."/>
            <person name="Okabe S."/>
        </authorList>
    </citation>
    <scope>NUCLEOTIDE SEQUENCE</scope>
    <source>
        <strain evidence="6">Husup-a2</strain>
    </source>
</reference>
<dbReference type="Gene3D" id="3.40.50.150">
    <property type="entry name" value="Vaccinia Virus protein VP39"/>
    <property type="match status" value="1"/>
</dbReference>
<dbReference type="OrthoDB" id="9805629at2"/>
<dbReference type="GO" id="GO:0006298">
    <property type="term" value="P:mismatch repair"/>
    <property type="evidence" value="ECO:0007669"/>
    <property type="project" value="TreeGrafter"/>
</dbReference>
<reference evidence="8" key="2">
    <citation type="journal article" date="2017" name="Environ. Microbiol. Rep.">
        <title>Genetic Diversity of Marine Anaerobic Ammonium-Oxidizing Bacteria as Revealed by Genomic and Proteomic Analyses of 'Candidatus Scalindua japonica'.</title>
        <authorList>
            <person name="Oshiki M."/>
            <person name="Mizuto K."/>
            <person name="Kimura Z."/>
            <person name="Kindaichi T."/>
            <person name="Satoh H."/>
            <person name="Okabe S."/>
        </authorList>
    </citation>
    <scope>NUCLEOTIDE SEQUENCE [LARGE SCALE GENOMIC DNA]</scope>
    <source>
        <strain evidence="8">husup-a2</strain>
    </source>
</reference>
<dbReference type="InterPro" id="IPR012327">
    <property type="entry name" value="MeTrfase_D12"/>
</dbReference>
<protein>
    <recommendedName>
        <fullName evidence="1">site-specific DNA-methyltransferase (adenine-specific)</fullName>
        <ecNumber evidence="1">2.1.1.72</ecNumber>
    </recommendedName>
</protein>
<dbReference type="EMBL" id="BAOS01000001">
    <property type="protein sequence ID" value="GAX59111.1"/>
    <property type="molecule type" value="Genomic_DNA"/>
</dbReference>
<dbReference type="InterPro" id="IPR029063">
    <property type="entry name" value="SAM-dependent_MTases_sf"/>
</dbReference>
<keyword evidence="4" id="KW-0949">S-adenosyl-L-methionine</keyword>
<dbReference type="PROSITE" id="PS00092">
    <property type="entry name" value="N6_MTASE"/>
    <property type="match status" value="1"/>
</dbReference>
<dbReference type="AlphaFoldDB" id="A0A286TTB7"/>
<dbReference type="GO" id="GO:0032259">
    <property type="term" value="P:methylation"/>
    <property type="evidence" value="ECO:0007669"/>
    <property type="project" value="UniProtKB-KW"/>
</dbReference>
<sequence length="223" mass="26190">MNYPGGKGGVYHKLINLMPPHEIYIEAHLGGGAVMRHKYPAKRNIGIEIDSEVIQMWNDKKAIDFELIHDDAVNFLRSYEFTGKELVYCDPPYLRETRKKYARIYKYEYTLEQHIKLLEVIKSLPCMVMISGYESKLYTESLKGWHSHSYKAGCHHGVATEWVWMNYPPPVELHDYRHLGNGFRERERIKKKSNRWVAKLKSMPVLERQALLSAIHATREQNE</sequence>
<keyword evidence="8" id="KW-1185">Reference proteome</keyword>
<evidence type="ECO:0000256" key="5">
    <source>
        <dbReference type="ARBA" id="ARBA00047942"/>
    </source>
</evidence>
<keyword evidence="2 6" id="KW-0489">Methyltransferase</keyword>
<comment type="caution">
    <text evidence="6">The sequence shown here is derived from an EMBL/GenBank/DDBJ whole genome shotgun (WGS) entry which is preliminary data.</text>
</comment>
<gene>
    <name evidence="6" type="ORF">SCALIN_C01_0042</name>
    <name evidence="7" type="ORF">SCALIN_C01_0048</name>
</gene>
<evidence type="ECO:0000256" key="4">
    <source>
        <dbReference type="ARBA" id="ARBA00022691"/>
    </source>
</evidence>
<proteinExistence type="predicted"/>
<dbReference type="RefSeq" id="WP_096892255.1">
    <property type="nucleotide sequence ID" value="NZ_BAOS01000001.1"/>
</dbReference>